<dbReference type="Proteomes" id="UP000325440">
    <property type="component" value="Unassembled WGS sequence"/>
</dbReference>
<evidence type="ECO:0000313" key="3">
    <source>
        <dbReference type="Proteomes" id="UP000325440"/>
    </source>
</evidence>
<name>A0A5E4NN44_9HEMI</name>
<dbReference type="EMBL" id="CABPRJ010002372">
    <property type="protein sequence ID" value="VVC43800.1"/>
    <property type="molecule type" value="Genomic_DNA"/>
</dbReference>
<reference evidence="2 3" key="1">
    <citation type="submission" date="2019-08" db="EMBL/GenBank/DDBJ databases">
        <authorList>
            <person name="Alioto T."/>
            <person name="Alioto T."/>
            <person name="Gomez Garrido J."/>
        </authorList>
    </citation>
    <scope>NUCLEOTIDE SEQUENCE [LARGE SCALE GENOMIC DNA]</scope>
</reference>
<organism evidence="2 3">
    <name type="scientific">Cinara cedri</name>
    <dbReference type="NCBI Taxonomy" id="506608"/>
    <lineage>
        <taxon>Eukaryota</taxon>
        <taxon>Metazoa</taxon>
        <taxon>Ecdysozoa</taxon>
        <taxon>Arthropoda</taxon>
        <taxon>Hexapoda</taxon>
        <taxon>Insecta</taxon>
        <taxon>Pterygota</taxon>
        <taxon>Neoptera</taxon>
        <taxon>Paraneoptera</taxon>
        <taxon>Hemiptera</taxon>
        <taxon>Sternorrhyncha</taxon>
        <taxon>Aphidomorpha</taxon>
        <taxon>Aphidoidea</taxon>
        <taxon>Aphididae</taxon>
        <taxon>Lachninae</taxon>
        <taxon>Cinara</taxon>
    </lineage>
</organism>
<feature type="region of interest" description="Disordered" evidence="1">
    <location>
        <begin position="1"/>
        <end position="36"/>
    </location>
</feature>
<keyword evidence="3" id="KW-1185">Reference proteome</keyword>
<gene>
    <name evidence="2" type="ORF">CINCED_3A008907</name>
</gene>
<protein>
    <submittedName>
        <fullName evidence="2">Uncharacterized protein</fullName>
    </submittedName>
</protein>
<feature type="region of interest" description="Disordered" evidence="1">
    <location>
        <begin position="191"/>
        <end position="220"/>
    </location>
</feature>
<feature type="compositionally biased region" description="Basic and acidic residues" evidence="1">
    <location>
        <begin position="192"/>
        <end position="204"/>
    </location>
</feature>
<dbReference type="AlphaFoldDB" id="A0A5E4NN44"/>
<proteinExistence type="predicted"/>
<evidence type="ECO:0000313" key="2">
    <source>
        <dbReference type="EMBL" id="VVC43800.1"/>
    </source>
</evidence>
<sequence length="220" mass="24943">MSLCDPERGKKKSRNGNDSDQTSNTHDDPVRSYRPPGNFGSGIFDVVNRFDVVRYEGPYIKIVYCGFPIRYRLNRKYTKRSAAKMTETTYSSEPQRDNVRESNVPVLRHHRTDTVVYGDVDTCVEVIVAPEPLNGCTADGNRSDKRRRKKKKNLRIHRPGAGNRCRAVVGETVDPGNVTFTELTGVSRWSPKRNEMSKTVESPRDTPYASRRGDGVYGRV</sequence>
<evidence type="ECO:0000256" key="1">
    <source>
        <dbReference type="SAM" id="MobiDB-lite"/>
    </source>
</evidence>
<accession>A0A5E4NN44</accession>